<evidence type="ECO:0000313" key="1">
    <source>
        <dbReference type="EMBL" id="KAK1863636.1"/>
    </source>
</evidence>
<reference evidence="1" key="1">
    <citation type="submission" date="2019-11" db="EMBL/GenBank/DDBJ databases">
        <title>Nori genome reveals adaptations in red seaweeds to the harsh intertidal environment.</title>
        <authorList>
            <person name="Wang D."/>
            <person name="Mao Y."/>
        </authorList>
    </citation>
    <scope>NUCLEOTIDE SEQUENCE</scope>
    <source>
        <tissue evidence="1">Gametophyte</tissue>
    </source>
</reference>
<proteinExistence type="predicted"/>
<dbReference type="Proteomes" id="UP000798662">
    <property type="component" value="Chromosome 2"/>
</dbReference>
<evidence type="ECO:0000313" key="2">
    <source>
        <dbReference type="Proteomes" id="UP000798662"/>
    </source>
</evidence>
<organism evidence="1 2">
    <name type="scientific">Pyropia yezoensis</name>
    <name type="common">Susabi-nori</name>
    <name type="synonym">Porphyra yezoensis</name>
    <dbReference type="NCBI Taxonomy" id="2788"/>
    <lineage>
        <taxon>Eukaryota</taxon>
        <taxon>Rhodophyta</taxon>
        <taxon>Bangiophyceae</taxon>
        <taxon>Bangiales</taxon>
        <taxon>Bangiaceae</taxon>
        <taxon>Pyropia</taxon>
    </lineage>
</organism>
<protein>
    <submittedName>
        <fullName evidence="1">Uncharacterized protein</fullName>
    </submittedName>
</protein>
<dbReference type="EMBL" id="CM020619">
    <property type="protein sequence ID" value="KAK1863636.1"/>
    <property type="molecule type" value="Genomic_DNA"/>
</dbReference>
<gene>
    <name evidence="1" type="ORF">I4F81_006190</name>
</gene>
<sequence>MYATTNVSSGQPQTPQMRAVWCRGCRRRLVNDARTLPMPADLFGRIGVTDATARWFCQRCPATLRCPKRRPPLFAMKSGFCSNKRSSTVCMYMYSPRLPFWSPKRRPILRLRFQCLLHRLRPTRAAPLAVTLAVAERVTCTANVNAPLTTTRGIAAGLAHKSCSDGRPYMGHFQRNLGAVHRPPRSPCVLPTGGGGLPSQGVCWGGRRGAFQAEARSSPRRSSLAAPCPLPLLPRRPIALPHPPPLLFTLDAVSAAQSGLYWRRG</sequence>
<name>A0ACC3C121_PYRYE</name>
<comment type="caution">
    <text evidence="1">The sequence shown here is derived from an EMBL/GenBank/DDBJ whole genome shotgun (WGS) entry which is preliminary data.</text>
</comment>
<keyword evidence="2" id="KW-1185">Reference proteome</keyword>
<accession>A0ACC3C121</accession>